<organism evidence="3 4">
    <name type="scientific">Coptis chinensis</name>
    <dbReference type="NCBI Taxonomy" id="261450"/>
    <lineage>
        <taxon>Eukaryota</taxon>
        <taxon>Viridiplantae</taxon>
        <taxon>Streptophyta</taxon>
        <taxon>Embryophyta</taxon>
        <taxon>Tracheophyta</taxon>
        <taxon>Spermatophyta</taxon>
        <taxon>Magnoliopsida</taxon>
        <taxon>Ranunculales</taxon>
        <taxon>Ranunculaceae</taxon>
        <taxon>Coptidoideae</taxon>
        <taxon>Coptis</taxon>
    </lineage>
</organism>
<accession>A0A835HK67</accession>
<protein>
    <recommendedName>
        <fullName evidence="2">MORF/ORRM1/DAG-like MORF domain-containing protein</fullName>
    </recommendedName>
</protein>
<keyword evidence="1" id="KW-0809">Transit peptide</keyword>
<dbReference type="PANTHER" id="PTHR31346">
    <property type="entry name" value="MULTIPLE ORGANELLAR RNA EDITING FACTOR 2, CHLOROPLASTIC-RELATED-RELATED"/>
    <property type="match status" value="1"/>
</dbReference>
<dbReference type="GO" id="GO:0016554">
    <property type="term" value="P:cytidine to uridine editing"/>
    <property type="evidence" value="ECO:0007669"/>
    <property type="project" value="InterPro"/>
</dbReference>
<dbReference type="EMBL" id="JADFTS010000006">
    <property type="protein sequence ID" value="KAF9599839.1"/>
    <property type="molecule type" value="Genomic_DNA"/>
</dbReference>
<evidence type="ECO:0000259" key="2">
    <source>
        <dbReference type="Pfam" id="PF21864"/>
    </source>
</evidence>
<name>A0A835HK67_9MAGN</name>
<dbReference type="Gene3D" id="3.30.70.80">
    <property type="entry name" value="Peptidase S8 propeptide/proteinase inhibitor I9"/>
    <property type="match status" value="1"/>
</dbReference>
<dbReference type="GO" id="GO:0005739">
    <property type="term" value="C:mitochondrion"/>
    <property type="evidence" value="ECO:0007669"/>
    <property type="project" value="TreeGrafter"/>
</dbReference>
<evidence type="ECO:0000313" key="4">
    <source>
        <dbReference type="Proteomes" id="UP000631114"/>
    </source>
</evidence>
<gene>
    <name evidence="3" type="ORF">IFM89_001785</name>
</gene>
<dbReference type="Pfam" id="PF21864">
    <property type="entry name" value="MORF_dom"/>
    <property type="match status" value="1"/>
</dbReference>
<proteinExistence type="predicted"/>
<comment type="caution">
    <text evidence="3">The sequence shown here is derived from an EMBL/GenBank/DDBJ whole genome shotgun (WGS) entry which is preliminary data.</text>
</comment>
<dbReference type="InterPro" id="IPR037045">
    <property type="entry name" value="S8pro/Inhibitor_I9_sf"/>
</dbReference>
<dbReference type="InterPro" id="IPR039206">
    <property type="entry name" value="MORF/ORRM1/DAG-like"/>
</dbReference>
<feature type="domain" description="MORF/ORRM1/DAG-like MORF" evidence="2">
    <location>
        <begin position="54"/>
        <end position="129"/>
    </location>
</feature>
<dbReference type="Proteomes" id="UP000631114">
    <property type="component" value="Unassembled WGS sequence"/>
</dbReference>
<sequence>MPGVLAVLPDCLINNSRQVQSIARFSPTNRNYHLNDVFSYYHLSERNLETISDNWCVVIRKPDGKFGTEEQTFDFCIQMLTKVLGSEEDAKKRIYIVWGNAPFGFCAEISVEMLNKLNGLPNVIALLPDFLVISLCPLRPDRGHFYETWDEHYADPENSGEHTPHFAYRNGVIPFTITTYTEEADPYDDVVCQQGAHTIPS</sequence>
<dbReference type="AlphaFoldDB" id="A0A835HK67"/>
<reference evidence="3 4" key="1">
    <citation type="submission" date="2020-10" db="EMBL/GenBank/DDBJ databases">
        <title>The Coptis chinensis genome and diversification of protoberbering-type alkaloids.</title>
        <authorList>
            <person name="Wang B."/>
            <person name="Shu S."/>
            <person name="Song C."/>
            <person name="Liu Y."/>
        </authorList>
    </citation>
    <scope>NUCLEOTIDE SEQUENCE [LARGE SCALE GENOMIC DNA]</scope>
    <source>
        <strain evidence="3">HL-2020</strain>
        <tissue evidence="3">Leaf</tissue>
    </source>
</reference>
<evidence type="ECO:0000313" key="3">
    <source>
        <dbReference type="EMBL" id="KAF9599839.1"/>
    </source>
</evidence>
<keyword evidence="4" id="KW-1185">Reference proteome</keyword>
<dbReference type="InterPro" id="IPR054059">
    <property type="entry name" value="MORF/ORRM1/DAG-like_MORF"/>
</dbReference>
<dbReference type="GO" id="GO:0080156">
    <property type="term" value="P:mitochondrial mRNA modification"/>
    <property type="evidence" value="ECO:0007669"/>
    <property type="project" value="TreeGrafter"/>
</dbReference>
<evidence type="ECO:0000256" key="1">
    <source>
        <dbReference type="ARBA" id="ARBA00022946"/>
    </source>
</evidence>